<proteinExistence type="predicted"/>
<organism evidence="2">
    <name type="scientific">hydrothermal vent metagenome</name>
    <dbReference type="NCBI Taxonomy" id="652676"/>
    <lineage>
        <taxon>unclassified sequences</taxon>
        <taxon>metagenomes</taxon>
        <taxon>ecological metagenomes</taxon>
    </lineage>
</organism>
<reference evidence="2" key="1">
    <citation type="submission" date="2016-10" db="EMBL/GenBank/DDBJ databases">
        <authorList>
            <person name="de Groot N.N."/>
        </authorList>
    </citation>
    <scope>NUCLEOTIDE SEQUENCE</scope>
</reference>
<dbReference type="EMBL" id="FPHE01000056">
    <property type="protein sequence ID" value="SFV54880.1"/>
    <property type="molecule type" value="Genomic_DNA"/>
</dbReference>
<evidence type="ECO:0000256" key="1">
    <source>
        <dbReference type="SAM" id="Coils"/>
    </source>
</evidence>
<sequence>MEKDFKDAVEKSTKAMKELEDKVEDIAEELSDSAGELWGDFKKKFADMSSKLDGASENISKVGDETTLQAHLGAMEARDKMEGMKKEIEEFVTKVSTDAQITLDTATLQAHLAKMEAEDFWKKKGKGITEDFNTSRESVEKLAVEAILEIGSFFEKLGANFSVKK</sequence>
<evidence type="ECO:0000313" key="2">
    <source>
        <dbReference type="EMBL" id="SFV54880.1"/>
    </source>
</evidence>
<feature type="coiled-coil region" evidence="1">
    <location>
        <begin position="2"/>
        <end position="36"/>
    </location>
</feature>
<keyword evidence="1" id="KW-0175">Coiled coil</keyword>
<dbReference type="AlphaFoldDB" id="A0A1W1BMV6"/>
<protein>
    <submittedName>
        <fullName evidence="2">Uncharacterized protein</fullName>
    </submittedName>
</protein>
<accession>A0A1W1BMV6</accession>
<gene>
    <name evidence="2" type="ORF">MNB_SV-12-1873</name>
</gene>
<name>A0A1W1BMV6_9ZZZZ</name>